<comment type="caution">
    <text evidence="1">The sequence shown here is derived from an EMBL/GenBank/DDBJ whole genome shotgun (WGS) entry which is preliminary data.</text>
</comment>
<reference evidence="1" key="1">
    <citation type="submission" date="2020-05" db="EMBL/GenBank/DDBJ databases">
        <title>Large-scale comparative analyses of tick genomes elucidate their genetic diversity and vector capacities.</title>
        <authorList>
            <person name="Jia N."/>
            <person name="Wang J."/>
            <person name="Shi W."/>
            <person name="Du L."/>
            <person name="Sun Y."/>
            <person name="Zhan W."/>
            <person name="Jiang J."/>
            <person name="Wang Q."/>
            <person name="Zhang B."/>
            <person name="Ji P."/>
            <person name="Sakyi L.B."/>
            <person name="Cui X."/>
            <person name="Yuan T."/>
            <person name="Jiang B."/>
            <person name="Yang W."/>
            <person name="Lam T.T.-Y."/>
            <person name="Chang Q."/>
            <person name="Ding S."/>
            <person name="Wang X."/>
            <person name="Zhu J."/>
            <person name="Ruan X."/>
            <person name="Zhao L."/>
            <person name="Wei J."/>
            <person name="Que T."/>
            <person name="Du C."/>
            <person name="Cheng J."/>
            <person name="Dai P."/>
            <person name="Han X."/>
            <person name="Huang E."/>
            <person name="Gao Y."/>
            <person name="Liu J."/>
            <person name="Shao H."/>
            <person name="Ye R."/>
            <person name="Li L."/>
            <person name="Wei W."/>
            <person name="Wang X."/>
            <person name="Wang C."/>
            <person name="Yang T."/>
            <person name="Huo Q."/>
            <person name="Li W."/>
            <person name="Guo W."/>
            <person name="Chen H."/>
            <person name="Zhou L."/>
            <person name="Ni X."/>
            <person name="Tian J."/>
            <person name="Zhou Y."/>
            <person name="Sheng Y."/>
            <person name="Liu T."/>
            <person name="Pan Y."/>
            <person name="Xia L."/>
            <person name="Li J."/>
            <person name="Zhao F."/>
            <person name="Cao W."/>
        </authorList>
    </citation>
    <scope>NUCLEOTIDE SEQUENCE</scope>
    <source>
        <strain evidence="1">Hyas-2018</strain>
    </source>
</reference>
<evidence type="ECO:0000313" key="1">
    <source>
        <dbReference type="EMBL" id="KAH6923810.1"/>
    </source>
</evidence>
<dbReference type="Proteomes" id="UP000821845">
    <property type="component" value="Chromosome 8"/>
</dbReference>
<gene>
    <name evidence="1" type="ORF">HPB50_007276</name>
</gene>
<organism evidence="1 2">
    <name type="scientific">Hyalomma asiaticum</name>
    <name type="common">Tick</name>
    <dbReference type="NCBI Taxonomy" id="266040"/>
    <lineage>
        <taxon>Eukaryota</taxon>
        <taxon>Metazoa</taxon>
        <taxon>Ecdysozoa</taxon>
        <taxon>Arthropoda</taxon>
        <taxon>Chelicerata</taxon>
        <taxon>Arachnida</taxon>
        <taxon>Acari</taxon>
        <taxon>Parasitiformes</taxon>
        <taxon>Ixodida</taxon>
        <taxon>Ixodoidea</taxon>
        <taxon>Ixodidae</taxon>
        <taxon>Hyalomminae</taxon>
        <taxon>Hyalomma</taxon>
    </lineage>
</organism>
<proteinExistence type="predicted"/>
<name>A0ACB7RNQ0_HYAAI</name>
<sequence length="118" mass="12187">MLPSAPGRAALRRLPLRLTASKLAFQPAAAAGPGPFGSCQAPGGGAAMAAAYHHLKGPAAAAAYSMNGIGLHTSAGVDLLHPGYPAHGPIRLDKYREDWDPPQMLDDVWYSSPGCPSE</sequence>
<keyword evidence="2" id="KW-1185">Reference proteome</keyword>
<accession>A0ACB7RNQ0</accession>
<protein>
    <submittedName>
        <fullName evidence="1">Uncharacterized protein</fullName>
    </submittedName>
</protein>
<evidence type="ECO:0000313" key="2">
    <source>
        <dbReference type="Proteomes" id="UP000821845"/>
    </source>
</evidence>
<dbReference type="EMBL" id="CM023488">
    <property type="protein sequence ID" value="KAH6923810.1"/>
    <property type="molecule type" value="Genomic_DNA"/>
</dbReference>